<protein>
    <submittedName>
        <fullName evidence="1">Uncharacterized protein</fullName>
    </submittedName>
</protein>
<dbReference type="RefSeq" id="WP_203112750.1">
    <property type="nucleotide sequence ID" value="NZ_JADOBG010000022.1"/>
</dbReference>
<name>A0ABS1WDH3_9GAMM</name>
<gene>
    <name evidence="1" type="ORF">I5282_12585</name>
</gene>
<evidence type="ECO:0000313" key="2">
    <source>
        <dbReference type="Proteomes" id="UP000809910"/>
    </source>
</evidence>
<reference evidence="1 2" key="1">
    <citation type="submission" date="2020-12" db="EMBL/GenBank/DDBJ databases">
        <title>WGS of Legionella: environmental sample.</title>
        <authorList>
            <person name="Cristino S."/>
            <person name="Girolamini L."/>
            <person name="Salaris S."/>
            <person name="Pascale M.R."/>
            <person name="Mazzotta M."/>
            <person name="Orsini M."/>
            <person name="Grottola A."/>
        </authorList>
    </citation>
    <scope>NUCLEOTIDE SEQUENCE [LARGE SCALE GENOMIC DNA]</scope>
    <source>
        <strain evidence="1 2">30cs62</strain>
    </source>
</reference>
<dbReference type="Proteomes" id="UP000809910">
    <property type="component" value="Unassembled WGS sequence"/>
</dbReference>
<dbReference type="EMBL" id="JADWVN010000026">
    <property type="protein sequence ID" value="MBL7527403.1"/>
    <property type="molecule type" value="Genomic_DNA"/>
</dbReference>
<comment type="caution">
    <text evidence="1">The sequence shown here is derived from an EMBL/GenBank/DDBJ whole genome shotgun (WGS) entry which is preliminary data.</text>
</comment>
<organism evidence="1 2">
    <name type="scientific">Legionella bononiensis</name>
    <dbReference type="NCBI Taxonomy" id="2793102"/>
    <lineage>
        <taxon>Bacteria</taxon>
        <taxon>Pseudomonadati</taxon>
        <taxon>Pseudomonadota</taxon>
        <taxon>Gammaproteobacteria</taxon>
        <taxon>Legionellales</taxon>
        <taxon>Legionellaceae</taxon>
        <taxon>Legionella</taxon>
    </lineage>
</organism>
<keyword evidence="2" id="KW-1185">Reference proteome</keyword>
<proteinExistence type="predicted"/>
<sequence>MNKTWTQSFAVLNHVTIHKHTLIKQSTTPQLAFIQSHFTHNSTLKN</sequence>
<evidence type="ECO:0000313" key="1">
    <source>
        <dbReference type="EMBL" id="MBL7527403.1"/>
    </source>
</evidence>
<accession>A0ABS1WDH3</accession>